<evidence type="ECO:0000313" key="10">
    <source>
        <dbReference type="EMBL" id="AMK53920.1"/>
    </source>
</evidence>
<dbReference type="GO" id="GO:0005886">
    <property type="term" value="C:plasma membrane"/>
    <property type="evidence" value="ECO:0007669"/>
    <property type="project" value="UniProtKB-SubCell"/>
</dbReference>
<evidence type="ECO:0000256" key="1">
    <source>
        <dbReference type="ARBA" id="ARBA00004651"/>
    </source>
</evidence>
<reference evidence="10 11" key="1">
    <citation type="journal article" date="2016" name="Gut Pathog.">
        <title>Whole genome sequencing of "Faecalibaculum rodentium" ALO17, isolated from C57BL/6J laboratory mouse feces.</title>
        <authorList>
            <person name="Lim S."/>
            <person name="Chang D.H."/>
            <person name="Ahn S."/>
            <person name="Kim B.C."/>
        </authorList>
    </citation>
    <scope>NUCLEOTIDE SEQUENCE [LARGE SCALE GENOMIC DNA]</scope>
    <source>
        <strain evidence="10 11">Alo17</strain>
    </source>
</reference>
<dbReference type="InterPro" id="IPR011066">
    <property type="entry name" value="MscS_channel_C_sf"/>
</dbReference>
<evidence type="ECO:0000256" key="5">
    <source>
        <dbReference type="ARBA" id="ARBA00022989"/>
    </source>
</evidence>
<feature type="region of interest" description="Disordered" evidence="7">
    <location>
        <begin position="322"/>
        <end position="350"/>
    </location>
</feature>
<feature type="transmembrane region" description="Helical" evidence="8">
    <location>
        <begin position="148"/>
        <end position="168"/>
    </location>
</feature>
<dbReference type="Pfam" id="PF00924">
    <property type="entry name" value="MS_channel_2nd"/>
    <property type="match status" value="1"/>
</dbReference>
<dbReference type="PROSITE" id="PS01246">
    <property type="entry name" value="UPF0003"/>
    <property type="match status" value="1"/>
</dbReference>
<evidence type="ECO:0000256" key="6">
    <source>
        <dbReference type="ARBA" id="ARBA00023136"/>
    </source>
</evidence>
<gene>
    <name evidence="10" type="ORF">AALO17_07860</name>
</gene>
<dbReference type="SUPFAM" id="SSF50182">
    <property type="entry name" value="Sm-like ribonucleoproteins"/>
    <property type="match status" value="1"/>
</dbReference>
<dbReference type="Gene3D" id="1.10.287.1260">
    <property type="match status" value="1"/>
</dbReference>
<proteinExistence type="inferred from homology"/>
<sequence length="350" mass="37611">MSCHGGSAVKHRKRHTGRVRVNLRRRTCICDALDAGSWTLHILWSAEGGKGMLSWKESFSPFSTFRENAAGDVVRKTEDLIHHDTFQVLALALAEVVVAWVISDLVKRFCDRAAGKSLNRGIVTFLASFLSITIRILGVIVALDQLGVSMNVIIGAMSGLGVGVALALKNNMASVASGLQILLTRPFKVGDFISIDSSYGTVLAIELTYTTLLTSDNEEVVVPNNTFLTDNMVNYTARDTLRCVLDFPCSSADILRYLPQLTACAAGCSLVLQDPPPVARVNQFQSGGQADLKLIYYCRTNQYWLTRDEVAKAVAGLFEEGTGQTEPANTGISASSCASAAGSPAAENQG</sequence>
<evidence type="ECO:0000256" key="8">
    <source>
        <dbReference type="SAM" id="Phobius"/>
    </source>
</evidence>
<dbReference type="InterPro" id="IPR011014">
    <property type="entry name" value="MscS_channel_TM-2"/>
</dbReference>
<protein>
    <recommendedName>
        <fullName evidence="9">Mechanosensitive ion channel MscS domain-containing protein</fullName>
    </recommendedName>
</protein>
<dbReference type="InterPro" id="IPR045275">
    <property type="entry name" value="MscS_archaea/bacteria_type"/>
</dbReference>
<dbReference type="InterPro" id="IPR006685">
    <property type="entry name" value="MscS_channel_2nd"/>
</dbReference>
<feature type="domain" description="Mechanosensitive ion channel MscS" evidence="9">
    <location>
        <begin position="173"/>
        <end position="236"/>
    </location>
</feature>
<evidence type="ECO:0000256" key="3">
    <source>
        <dbReference type="ARBA" id="ARBA00022475"/>
    </source>
</evidence>
<dbReference type="AlphaFoldDB" id="A0A140DTE3"/>
<dbReference type="Proteomes" id="UP000069771">
    <property type="component" value="Chromosome"/>
</dbReference>
<evidence type="ECO:0000256" key="4">
    <source>
        <dbReference type="ARBA" id="ARBA00022692"/>
    </source>
</evidence>
<feature type="transmembrane region" description="Helical" evidence="8">
    <location>
        <begin position="118"/>
        <end position="142"/>
    </location>
</feature>
<dbReference type="PANTHER" id="PTHR30221:SF1">
    <property type="entry name" value="SMALL-CONDUCTANCE MECHANOSENSITIVE CHANNEL"/>
    <property type="match status" value="1"/>
</dbReference>
<comment type="similarity">
    <text evidence="2">Belongs to the MscS (TC 1.A.23) family.</text>
</comment>
<feature type="transmembrane region" description="Helical" evidence="8">
    <location>
        <begin position="86"/>
        <end position="106"/>
    </location>
</feature>
<dbReference type="InterPro" id="IPR010920">
    <property type="entry name" value="LSM_dom_sf"/>
</dbReference>
<name>A0A140DTE3_9FIRM</name>
<evidence type="ECO:0000256" key="7">
    <source>
        <dbReference type="SAM" id="MobiDB-lite"/>
    </source>
</evidence>
<feature type="compositionally biased region" description="Low complexity" evidence="7">
    <location>
        <begin position="333"/>
        <end position="350"/>
    </location>
</feature>
<feature type="compositionally biased region" description="Polar residues" evidence="7">
    <location>
        <begin position="322"/>
        <end position="332"/>
    </location>
</feature>
<dbReference type="Gene3D" id="2.30.30.60">
    <property type="match status" value="1"/>
</dbReference>
<evidence type="ECO:0000256" key="2">
    <source>
        <dbReference type="ARBA" id="ARBA00008017"/>
    </source>
</evidence>
<dbReference type="GO" id="GO:0008381">
    <property type="term" value="F:mechanosensitive monoatomic ion channel activity"/>
    <property type="evidence" value="ECO:0007669"/>
    <property type="project" value="InterPro"/>
</dbReference>
<dbReference type="SUPFAM" id="SSF82689">
    <property type="entry name" value="Mechanosensitive channel protein MscS (YggB), C-terminal domain"/>
    <property type="match status" value="1"/>
</dbReference>
<dbReference type="PANTHER" id="PTHR30221">
    <property type="entry name" value="SMALL-CONDUCTANCE MECHANOSENSITIVE CHANNEL"/>
    <property type="match status" value="1"/>
</dbReference>
<evidence type="ECO:0000259" key="9">
    <source>
        <dbReference type="Pfam" id="PF00924"/>
    </source>
</evidence>
<organism evidence="10 11">
    <name type="scientific">Faecalibaculum rodentium</name>
    <dbReference type="NCBI Taxonomy" id="1702221"/>
    <lineage>
        <taxon>Bacteria</taxon>
        <taxon>Bacillati</taxon>
        <taxon>Bacillota</taxon>
        <taxon>Erysipelotrichia</taxon>
        <taxon>Erysipelotrichales</taxon>
        <taxon>Erysipelotrichaceae</taxon>
        <taxon>Faecalibaculum</taxon>
    </lineage>
</organism>
<dbReference type="InterPro" id="IPR006686">
    <property type="entry name" value="MscS_channel_CS"/>
</dbReference>
<dbReference type="SUPFAM" id="SSF82861">
    <property type="entry name" value="Mechanosensitive channel protein MscS (YggB), transmembrane region"/>
    <property type="match status" value="1"/>
</dbReference>
<dbReference type="EMBL" id="CP011391">
    <property type="protein sequence ID" value="AMK53920.1"/>
    <property type="molecule type" value="Genomic_DNA"/>
</dbReference>
<keyword evidence="6 8" id="KW-0472">Membrane</keyword>
<keyword evidence="5 8" id="KW-1133">Transmembrane helix</keyword>
<dbReference type="STRING" id="1702221.AALO17_07860"/>
<dbReference type="KEGG" id="fro:AALO17_07860"/>
<evidence type="ECO:0000313" key="11">
    <source>
        <dbReference type="Proteomes" id="UP000069771"/>
    </source>
</evidence>
<dbReference type="InterPro" id="IPR023408">
    <property type="entry name" value="MscS_beta-dom_sf"/>
</dbReference>
<accession>A0A140DTE3</accession>
<comment type="subcellular location">
    <subcellularLocation>
        <location evidence="1">Cell membrane</location>
        <topology evidence="1">Multi-pass membrane protein</topology>
    </subcellularLocation>
</comment>
<keyword evidence="11" id="KW-1185">Reference proteome</keyword>
<keyword evidence="4 8" id="KW-0812">Transmembrane</keyword>
<keyword evidence="3" id="KW-1003">Cell membrane</keyword>